<dbReference type="Proteomes" id="UP001275315">
    <property type="component" value="Unassembled WGS sequence"/>
</dbReference>
<gene>
    <name evidence="1" type="ORF">RWD45_01860</name>
</gene>
<organism evidence="1 2">
    <name type="scientific">Paracerasibacillus soli</name>
    <dbReference type="NCBI Taxonomy" id="480284"/>
    <lineage>
        <taxon>Bacteria</taxon>
        <taxon>Bacillati</taxon>
        <taxon>Bacillota</taxon>
        <taxon>Bacilli</taxon>
        <taxon>Bacillales</taxon>
        <taxon>Bacillaceae</taxon>
        <taxon>Paracerasibacillus</taxon>
    </lineage>
</organism>
<accession>A0ABU5CMI7</accession>
<proteinExistence type="predicted"/>
<protein>
    <submittedName>
        <fullName evidence="1">Uncharacterized protein</fullName>
    </submittedName>
</protein>
<evidence type="ECO:0000313" key="1">
    <source>
        <dbReference type="EMBL" id="MDY0407578.1"/>
    </source>
</evidence>
<reference evidence="1 2" key="1">
    <citation type="submission" date="2023-10" db="EMBL/GenBank/DDBJ databases">
        <title>Virgibacillus soli CC-YMP-6 genome.</title>
        <authorList>
            <person name="Miliotis G."/>
            <person name="Sengupta P."/>
            <person name="Hameed A."/>
            <person name="Chuvochina M."/>
            <person name="Mcdonagh F."/>
            <person name="Simpson A.C."/>
            <person name="Singh N.K."/>
            <person name="Rekha P.D."/>
            <person name="Raman K."/>
            <person name="Hugenholtz P."/>
            <person name="Venkateswaran K."/>
        </authorList>
    </citation>
    <scope>NUCLEOTIDE SEQUENCE [LARGE SCALE GENOMIC DNA]</scope>
    <source>
        <strain evidence="1 2">CC-YMP-6</strain>
    </source>
</reference>
<evidence type="ECO:0000313" key="2">
    <source>
        <dbReference type="Proteomes" id="UP001275315"/>
    </source>
</evidence>
<dbReference type="RefSeq" id="WP_320378383.1">
    <property type="nucleotide sequence ID" value="NZ_JAWDIQ010000001.1"/>
</dbReference>
<name>A0ABU5CMI7_9BACI</name>
<sequence>MDISLTTLKILVENKLKKKTLIKIMWNDNEKVTLLITPNMKVNSFIYDETDGYLFYDNEGKRIETVIPCILTGDLLINGKIKMEHIINQNLLINNQHLSKEDILFLSEHHPK</sequence>
<dbReference type="EMBL" id="JAWDIQ010000001">
    <property type="protein sequence ID" value="MDY0407578.1"/>
    <property type="molecule type" value="Genomic_DNA"/>
</dbReference>
<comment type="caution">
    <text evidence="1">The sequence shown here is derived from an EMBL/GenBank/DDBJ whole genome shotgun (WGS) entry which is preliminary data.</text>
</comment>
<keyword evidence="2" id="KW-1185">Reference proteome</keyword>